<evidence type="ECO:0000256" key="3">
    <source>
        <dbReference type="ARBA" id="ARBA00012251"/>
    </source>
</evidence>
<evidence type="ECO:0000256" key="2">
    <source>
        <dbReference type="ARBA" id="ARBA00004906"/>
    </source>
</evidence>
<evidence type="ECO:0000256" key="7">
    <source>
        <dbReference type="ARBA" id="ARBA00022737"/>
    </source>
</evidence>
<dbReference type="Pfam" id="PF17976">
    <property type="entry name" value="zf-RING_12"/>
    <property type="match status" value="1"/>
</dbReference>
<keyword evidence="14" id="KW-1185">Reference proteome</keyword>
<feature type="domain" description="RING-type" evidence="12">
    <location>
        <begin position="188"/>
        <end position="364"/>
    </location>
</feature>
<dbReference type="GO" id="GO:0005829">
    <property type="term" value="C:cytosol"/>
    <property type="evidence" value="ECO:0007669"/>
    <property type="project" value="InterPro"/>
</dbReference>
<dbReference type="InterPro" id="IPR041565">
    <property type="entry name" value="Parkin_Znf-RING"/>
</dbReference>
<evidence type="ECO:0000256" key="9">
    <source>
        <dbReference type="ARBA" id="ARBA00022786"/>
    </source>
</evidence>
<evidence type="ECO:0000256" key="10">
    <source>
        <dbReference type="ARBA" id="ARBA00022833"/>
    </source>
</evidence>
<comment type="catalytic activity">
    <reaction evidence="1">
        <text>[E2 ubiquitin-conjugating enzyme]-S-ubiquitinyl-L-cysteine + [acceptor protein]-L-lysine = [E2 ubiquitin-conjugating enzyme]-L-cysteine + [acceptor protein]-N(6)-ubiquitinyl-L-lysine.</text>
        <dbReference type="EC" id="2.3.2.31"/>
    </reaction>
</comment>
<feature type="domain" description="Ubiquitin-like" evidence="11">
    <location>
        <begin position="2"/>
        <end position="81"/>
    </location>
</feature>
<evidence type="ECO:0000313" key="13">
    <source>
        <dbReference type="EMBL" id="VDP13979.1"/>
    </source>
</evidence>
<organism evidence="15">
    <name type="scientific">Soboliphyme baturini</name>
    <dbReference type="NCBI Taxonomy" id="241478"/>
    <lineage>
        <taxon>Eukaryota</taxon>
        <taxon>Metazoa</taxon>
        <taxon>Ecdysozoa</taxon>
        <taxon>Nematoda</taxon>
        <taxon>Enoplea</taxon>
        <taxon>Dorylaimia</taxon>
        <taxon>Dioctophymatida</taxon>
        <taxon>Dioctophymatoidea</taxon>
        <taxon>Soboliphymatidae</taxon>
        <taxon>Soboliphyme</taxon>
    </lineage>
</organism>
<proteinExistence type="predicted"/>
<dbReference type="EC" id="2.3.2.31" evidence="3"/>
<evidence type="ECO:0000259" key="11">
    <source>
        <dbReference type="PROSITE" id="PS50053"/>
    </source>
</evidence>
<accession>A0A183IVQ5</accession>
<dbReference type="PROSITE" id="PS51873">
    <property type="entry name" value="TRIAD"/>
    <property type="match status" value="1"/>
</dbReference>
<keyword evidence="8" id="KW-0863">Zinc-finger</keyword>
<dbReference type="SUPFAM" id="SSF57850">
    <property type="entry name" value="RING/U-box"/>
    <property type="match status" value="1"/>
</dbReference>
<dbReference type="PANTHER" id="PTHR11685">
    <property type="entry name" value="RBR FAMILY RING FINGER AND IBR DOMAIN-CONTAINING"/>
    <property type="match status" value="1"/>
</dbReference>
<evidence type="ECO:0000256" key="6">
    <source>
        <dbReference type="ARBA" id="ARBA00022723"/>
    </source>
</evidence>
<keyword evidence="10" id="KW-0862">Zinc</keyword>
<evidence type="ECO:0000256" key="5">
    <source>
        <dbReference type="ARBA" id="ARBA00022679"/>
    </source>
</evidence>
<dbReference type="AlphaFoldDB" id="A0A183IVQ5"/>
<dbReference type="WBParaSite" id="SBAD_0000799301-mRNA-1">
    <property type="protein sequence ID" value="SBAD_0000799301-mRNA-1"/>
    <property type="gene ID" value="SBAD_0000799301"/>
</dbReference>
<dbReference type="InterPro" id="IPR044066">
    <property type="entry name" value="TRIAD_supradom"/>
</dbReference>
<keyword evidence="7" id="KW-0677">Repeat</keyword>
<keyword evidence="4" id="KW-0597">Phosphoprotein</keyword>
<dbReference type="GO" id="GO:0061630">
    <property type="term" value="F:ubiquitin protein ligase activity"/>
    <property type="evidence" value="ECO:0007669"/>
    <property type="project" value="UniProtKB-EC"/>
</dbReference>
<evidence type="ECO:0000256" key="4">
    <source>
        <dbReference type="ARBA" id="ARBA00022553"/>
    </source>
</evidence>
<dbReference type="PRINTS" id="PR01475">
    <property type="entry name" value="PARKIN"/>
</dbReference>
<dbReference type="GO" id="GO:0016567">
    <property type="term" value="P:protein ubiquitination"/>
    <property type="evidence" value="ECO:0007669"/>
    <property type="project" value="UniProtKB-UniPathway"/>
</dbReference>
<keyword evidence="6" id="KW-0479">Metal-binding</keyword>
<dbReference type="OrthoDB" id="1431934at2759"/>
<dbReference type="Pfam" id="PF22605">
    <property type="entry name" value="IBR_2"/>
    <property type="match status" value="1"/>
</dbReference>
<dbReference type="Pfam" id="PF17978">
    <property type="entry name" value="zf-RING_14"/>
    <property type="match status" value="1"/>
</dbReference>
<dbReference type="Proteomes" id="UP000270296">
    <property type="component" value="Unassembled WGS sequence"/>
</dbReference>
<evidence type="ECO:0000259" key="12">
    <source>
        <dbReference type="PROSITE" id="PS51873"/>
    </source>
</evidence>
<dbReference type="GO" id="GO:0005739">
    <property type="term" value="C:mitochondrion"/>
    <property type="evidence" value="ECO:0007669"/>
    <property type="project" value="InterPro"/>
</dbReference>
<reference evidence="13 14" key="2">
    <citation type="submission" date="2018-11" db="EMBL/GenBank/DDBJ databases">
        <authorList>
            <consortium name="Pathogen Informatics"/>
        </authorList>
    </citation>
    <scope>NUCLEOTIDE SEQUENCE [LARGE SCALE GENOMIC DNA]</scope>
</reference>
<dbReference type="InterPro" id="IPR000626">
    <property type="entry name" value="Ubiquitin-like_dom"/>
</dbReference>
<evidence type="ECO:0000256" key="1">
    <source>
        <dbReference type="ARBA" id="ARBA00001798"/>
    </source>
</evidence>
<comment type="pathway">
    <text evidence="2">Protein modification; protein ubiquitination.</text>
</comment>
<sequence length="364" mass="40789">MTSIAVKVFSRKEAQKAVNVKCESDAEIGHVRELIAGTFHTEKDDVCIYLCGLPLSDDQCLSSLNIGPATCLSAVLGRTSRSDSGEVAWRGRQPESREFQSSFYVYCKLTCGSLRNGILRVRCCVCKSNSVVVNSEPGCWEDLSRNTITCTCLQNGCERSFAEFYFKCSVCHNTEGVSALRDVKRNSFSVPCLACFEIAECVIVFPCSADHVLCIDCFKGYVSANIEQRTLCLHRLYGCTVPCAKGCKNSFISDPHHFHLCGNKLYEKYLLQSSEKFFVNEGGVYCPNPFCSLAETENDDFYDGSIEKANADLIQRISKPCPKCKTPIEKTGGCNHITCICSFSWCWFCDDAWTEKCQWNHWFE</sequence>
<dbReference type="UniPathway" id="UPA00143"/>
<evidence type="ECO:0000256" key="8">
    <source>
        <dbReference type="ARBA" id="ARBA00022771"/>
    </source>
</evidence>
<dbReference type="GO" id="GO:0009893">
    <property type="term" value="P:positive regulation of metabolic process"/>
    <property type="evidence" value="ECO:0007669"/>
    <property type="project" value="UniProtKB-ARBA"/>
</dbReference>
<reference evidence="15" key="1">
    <citation type="submission" date="2016-06" db="UniProtKB">
        <authorList>
            <consortium name="WormBaseParasite"/>
        </authorList>
    </citation>
    <scope>IDENTIFICATION</scope>
</reference>
<name>A0A183IVQ5_9BILA</name>
<dbReference type="EMBL" id="UZAM01010863">
    <property type="protein sequence ID" value="VDP13979.1"/>
    <property type="molecule type" value="Genomic_DNA"/>
</dbReference>
<evidence type="ECO:0000313" key="14">
    <source>
        <dbReference type="Proteomes" id="UP000270296"/>
    </source>
</evidence>
<keyword evidence="9" id="KW-0833">Ubl conjugation pathway</keyword>
<dbReference type="SUPFAM" id="SSF54236">
    <property type="entry name" value="Ubiquitin-like"/>
    <property type="match status" value="1"/>
</dbReference>
<evidence type="ECO:0000313" key="15">
    <source>
        <dbReference type="WBParaSite" id="SBAD_0000799301-mRNA-1"/>
    </source>
</evidence>
<dbReference type="GO" id="GO:0008270">
    <property type="term" value="F:zinc ion binding"/>
    <property type="evidence" value="ECO:0007669"/>
    <property type="project" value="UniProtKB-KW"/>
</dbReference>
<dbReference type="InterPro" id="IPR054694">
    <property type="entry name" value="Parkin-like_IBR"/>
</dbReference>
<dbReference type="InterPro" id="IPR003977">
    <property type="entry name" value="Parkin"/>
</dbReference>
<keyword evidence="5" id="KW-0808">Transferase</keyword>
<dbReference type="Gene3D" id="1.20.120.1750">
    <property type="match status" value="1"/>
</dbReference>
<dbReference type="InterPro" id="IPR041170">
    <property type="entry name" value="Znf-RING_14"/>
</dbReference>
<dbReference type="PROSITE" id="PS50053">
    <property type="entry name" value="UBIQUITIN_2"/>
    <property type="match status" value="1"/>
</dbReference>
<gene>
    <name evidence="13" type="ORF">SBAD_LOCUS7702</name>
</gene>
<dbReference type="InterPro" id="IPR029071">
    <property type="entry name" value="Ubiquitin-like_domsf"/>
</dbReference>
<protein>
    <recommendedName>
        <fullName evidence="3">RBR-type E3 ubiquitin transferase</fullName>
        <ecNumber evidence="3">2.3.2.31</ecNumber>
    </recommendedName>
</protein>
<dbReference type="InterPro" id="IPR031127">
    <property type="entry name" value="E3_UB_ligase_RBR"/>
</dbReference>